<reference evidence="13 15" key="1">
    <citation type="journal article" date="2023" name="Microb. Genom.">
        <title>Mesoterricola silvestris gen. nov., sp. nov., Mesoterricola sediminis sp. nov., Geothrix oryzae sp. nov., Geothrix edaphica sp. nov., Geothrix rubra sp. nov., and Geothrix limicola sp. nov., six novel members of Acidobacteriota isolated from soils.</title>
        <authorList>
            <person name="Weisberg A.J."/>
            <person name="Pearce E."/>
            <person name="Kramer C.G."/>
            <person name="Chang J.H."/>
            <person name="Clarke C.R."/>
        </authorList>
    </citation>
    <scope>NUCLEOTIDE SEQUENCE</scope>
    <source>
        <strain evidence="14 15">NB05-1H</strain>
        <strain evidence="13">NRRL_B-16521</strain>
    </source>
</reference>
<dbReference type="InterPro" id="IPR005828">
    <property type="entry name" value="MFS_sugar_transport-like"/>
</dbReference>
<dbReference type="InterPro" id="IPR051084">
    <property type="entry name" value="H+-coupled_symporters"/>
</dbReference>
<dbReference type="EMBL" id="JARAWC010000001">
    <property type="protein sequence ID" value="MDX2958168.1"/>
    <property type="molecule type" value="Genomic_DNA"/>
</dbReference>
<comment type="function">
    <text evidence="9">May be a proton symporter involved in the uptake of osmolytes such as proline and glycine betaine.</text>
</comment>
<dbReference type="RefSeq" id="WP_010355200.1">
    <property type="nucleotide sequence ID" value="NZ_CP122369.1"/>
</dbReference>
<dbReference type="PROSITE" id="PS00217">
    <property type="entry name" value="SUGAR_TRANSPORT_2"/>
    <property type="match status" value="1"/>
</dbReference>
<feature type="transmembrane region" description="Helical" evidence="11">
    <location>
        <begin position="62"/>
        <end position="83"/>
    </location>
</feature>
<feature type="transmembrane region" description="Helical" evidence="11">
    <location>
        <begin position="405"/>
        <end position="422"/>
    </location>
</feature>
<name>A0AAP6B4M1_9ACTN</name>
<keyword evidence="15" id="KW-1185">Reference proteome</keyword>
<dbReference type="PROSITE" id="PS00216">
    <property type="entry name" value="SUGAR_TRANSPORT_1"/>
    <property type="match status" value="1"/>
</dbReference>
<feature type="transmembrane region" description="Helical" evidence="11">
    <location>
        <begin position="119"/>
        <end position="139"/>
    </location>
</feature>
<evidence type="ECO:0000256" key="8">
    <source>
        <dbReference type="ARBA" id="ARBA00023136"/>
    </source>
</evidence>
<feature type="transmembrane region" description="Helical" evidence="11">
    <location>
        <begin position="195"/>
        <end position="214"/>
    </location>
</feature>
<dbReference type="PROSITE" id="PS50850">
    <property type="entry name" value="MFS"/>
    <property type="match status" value="1"/>
</dbReference>
<organism evidence="13 16">
    <name type="scientific">Streptomyces acidiscabies</name>
    <dbReference type="NCBI Taxonomy" id="42234"/>
    <lineage>
        <taxon>Bacteria</taxon>
        <taxon>Bacillati</taxon>
        <taxon>Actinomycetota</taxon>
        <taxon>Actinomycetes</taxon>
        <taxon>Kitasatosporales</taxon>
        <taxon>Streptomycetaceae</taxon>
        <taxon>Streptomyces</taxon>
    </lineage>
</organism>
<proteinExistence type="inferred from homology"/>
<keyword evidence="7 11" id="KW-1133">Transmembrane helix</keyword>
<evidence type="ECO:0000256" key="11">
    <source>
        <dbReference type="SAM" id="Phobius"/>
    </source>
</evidence>
<dbReference type="AlphaFoldDB" id="A0AAP6B4M1"/>
<evidence type="ECO:0000256" key="9">
    <source>
        <dbReference type="ARBA" id="ARBA00037295"/>
    </source>
</evidence>
<dbReference type="Proteomes" id="UP001282288">
    <property type="component" value="Unassembled WGS sequence"/>
</dbReference>
<evidence type="ECO:0000313" key="13">
    <source>
        <dbReference type="EMBL" id="MDX2958168.1"/>
    </source>
</evidence>
<protein>
    <recommendedName>
        <fullName evidence="10">Putative proline/betaine transporter</fullName>
    </recommendedName>
</protein>
<dbReference type="GO" id="GO:0015293">
    <property type="term" value="F:symporter activity"/>
    <property type="evidence" value="ECO:0007669"/>
    <property type="project" value="UniProtKB-KW"/>
</dbReference>
<evidence type="ECO:0000313" key="15">
    <source>
        <dbReference type="Proteomes" id="UP001272987"/>
    </source>
</evidence>
<evidence type="ECO:0000256" key="3">
    <source>
        <dbReference type="ARBA" id="ARBA00022448"/>
    </source>
</evidence>
<dbReference type="PANTHER" id="PTHR43528">
    <property type="entry name" value="ALPHA-KETOGLUTARATE PERMEASE"/>
    <property type="match status" value="1"/>
</dbReference>
<dbReference type="InterPro" id="IPR005829">
    <property type="entry name" value="Sugar_transporter_CS"/>
</dbReference>
<keyword evidence="6" id="KW-0769">Symport</keyword>
<gene>
    <name evidence="13" type="ORF">PV399_00320</name>
    <name evidence="14" type="ORF">PV666_11630</name>
</gene>
<feature type="transmembrane region" description="Helical" evidence="11">
    <location>
        <begin position="246"/>
        <end position="263"/>
    </location>
</feature>
<evidence type="ECO:0000313" key="14">
    <source>
        <dbReference type="EMBL" id="MDX3018535.1"/>
    </source>
</evidence>
<evidence type="ECO:0000256" key="5">
    <source>
        <dbReference type="ARBA" id="ARBA00022692"/>
    </source>
</evidence>
<dbReference type="PANTHER" id="PTHR43528:SF5">
    <property type="entry name" value="PROLINE_BETAINE TRANSPORTER"/>
    <property type="match status" value="1"/>
</dbReference>
<evidence type="ECO:0000313" key="16">
    <source>
        <dbReference type="Proteomes" id="UP001282288"/>
    </source>
</evidence>
<comment type="caution">
    <text evidence="13">The sequence shown here is derived from an EMBL/GenBank/DDBJ whole genome shotgun (WGS) entry which is preliminary data.</text>
</comment>
<dbReference type="Pfam" id="PF07690">
    <property type="entry name" value="MFS_1"/>
    <property type="match status" value="1"/>
</dbReference>
<dbReference type="InterPro" id="IPR020846">
    <property type="entry name" value="MFS_dom"/>
</dbReference>
<dbReference type="FunFam" id="1.20.1250.20:FF:000300">
    <property type="entry name" value="Dicarboxylate MFS transporter"/>
    <property type="match status" value="1"/>
</dbReference>
<feature type="transmembrane region" description="Helical" evidence="11">
    <location>
        <begin position="283"/>
        <end position="300"/>
    </location>
</feature>
<feature type="transmembrane region" description="Helical" evidence="11">
    <location>
        <begin position="312"/>
        <end position="332"/>
    </location>
</feature>
<dbReference type="Pfam" id="PF00083">
    <property type="entry name" value="Sugar_tr"/>
    <property type="match status" value="1"/>
</dbReference>
<dbReference type="CDD" id="cd17367">
    <property type="entry name" value="MFS_KgtP"/>
    <property type="match status" value="1"/>
</dbReference>
<accession>A0AAP6B4M1</accession>
<feature type="domain" description="Major facilitator superfamily (MFS) profile" evidence="12">
    <location>
        <begin position="23"/>
        <end position="429"/>
    </location>
</feature>
<feature type="transmembrane region" description="Helical" evidence="11">
    <location>
        <begin position="373"/>
        <end position="393"/>
    </location>
</feature>
<keyword evidence="3" id="KW-0813">Transport</keyword>
<evidence type="ECO:0000256" key="6">
    <source>
        <dbReference type="ARBA" id="ARBA00022847"/>
    </source>
</evidence>
<evidence type="ECO:0000256" key="7">
    <source>
        <dbReference type="ARBA" id="ARBA00022989"/>
    </source>
</evidence>
<feature type="transmembrane region" description="Helical" evidence="11">
    <location>
        <begin position="38"/>
        <end position="56"/>
    </location>
</feature>
<evidence type="ECO:0000256" key="2">
    <source>
        <dbReference type="ARBA" id="ARBA00008240"/>
    </source>
</evidence>
<dbReference type="Proteomes" id="UP001272987">
    <property type="component" value="Unassembled WGS sequence"/>
</dbReference>
<dbReference type="GO" id="GO:0005886">
    <property type="term" value="C:plasma membrane"/>
    <property type="evidence" value="ECO:0007669"/>
    <property type="project" value="UniProtKB-SubCell"/>
</dbReference>
<feature type="transmembrane region" description="Helical" evidence="11">
    <location>
        <begin position="160"/>
        <end position="183"/>
    </location>
</feature>
<dbReference type="GeneID" id="69808202"/>
<keyword evidence="4" id="KW-1003">Cell membrane</keyword>
<dbReference type="SUPFAM" id="SSF103473">
    <property type="entry name" value="MFS general substrate transporter"/>
    <property type="match status" value="1"/>
</dbReference>
<dbReference type="EMBL" id="JARAWP010000006">
    <property type="protein sequence ID" value="MDX3018535.1"/>
    <property type="molecule type" value="Genomic_DNA"/>
</dbReference>
<keyword evidence="8 11" id="KW-0472">Membrane</keyword>
<keyword evidence="5 11" id="KW-0812">Transmembrane</keyword>
<evidence type="ECO:0000256" key="1">
    <source>
        <dbReference type="ARBA" id="ARBA00004651"/>
    </source>
</evidence>
<evidence type="ECO:0000256" key="4">
    <source>
        <dbReference type="ARBA" id="ARBA00022475"/>
    </source>
</evidence>
<comment type="subcellular location">
    <subcellularLocation>
        <location evidence="1">Cell membrane</location>
        <topology evidence="1">Multi-pass membrane protein</topology>
    </subcellularLocation>
</comment>
<evidence type="ECO:0000256" key="10">
    <source>
        <dbReference type="ARBA" id="ARBA00039918"/>
    </source>
</evidence>
<feature type="transmembrane region" description="Helical" evidence="11">
    <location>
        <begin position="338"/>
        <end position="361"/>
    </location>
</feature>
<comment type="similarity">
    <text evidence="2">Belongs to the major facilitator superfamily. Metabolite:H+ Symporter (MHS) family (TC 2.A.1.6) family.</text>
</comment>
<dbReference type="InterPro" id="IPR011701">
    <property type="entry name" value="MFS"/>
</dbReference>
<feature type="transmembrane region" description="Helical" evidence="11">
    <location>
        <begin position="95"/>
        <end position="113"/>
    </location>
</feature>
<dbReference type="FunFam" id="1.20.1250.20:FF:000001">
    <property type="entry name" value="Dicarboxylate MFS transporter"/>
    <property type="match status" value="1"/>
</dbReference>
<sequence>MAAQDTAVHERGARHDERRVAKNIVRGSVGNLIEWYDWYAYTAFSVYFAAAFFPSGDQTAQLLNTAAVFAVGFLMRPIGGWVLGRYADRRGRRSALSLSVTLMAAGSLIVALTPSYDTIGVAAPVLLVTARLLQGISVGGEYSTSATYMSEVATPGKRGYYSSFQYVTLIAGQLTALGLQIILQSVLSDGQMESWGWRIAFVVGAAGAVVVLWLRRGMDESESFEQGQADGDRGSLRMLLSYPRQCLVVVGLTMGGTLFFYTYTTYLQKFMVNTSGIAKPTAAWINFCALLVFVVLQPVMGRLSDRVGRRPLLIGFGVLGALVVVPSLTLLSHTDNPYYAFVLMVVPLAISSLYTSISAVVKAELFPTAIRALGVGLPYALTVAIFGGTAEYIALWFKDIGHEGWYFYYVTACVLTSLLVYIRMRETSEGSPLDDRKG</sequence>
<evidence type="ECO:0000259" key="12">
    <source>
        <dbReference type="PROSITE" id="PS50850"/>
    </source>
</evidence>
<dbReference type="Gene3D" id="1.20.1250.20">
    <property type="entry name" value="MFS general substrate transporter like domains"/>
    <property type="match status" value="2"/>
</dbReference>
<dbReference type="InterPro" id="IPR036259">
    <property type="entry name" value="MFS_trans_sf"/>
</dbReference>